<organism evidence="1 2">
    <name type="scientific">Volucribacter amazonae</name>
    <dbReference type="NCBI Taxonomy" id="256731"/>
    <lineage>
        <taxon>Bacteria</taxon>
        <taxon>Pseudomonadati</taxon>
        <taxon>Pseudomonadota</taxon>
        <taxon>Gammaproteobacteria</taxon>
        <taxon>Pasteurellales</taxon>
        <taxon>Pasteurellaceae</taxon>
        <taxon>Volucribacter</taxon>
    </lineage>
</organism>
<name>A0A9X4PNJ2_9PAST</name>
<proteinExistence type="predicted"/>
<gene>
    <name evidence="1" type="ORF">A6A20_05155</name>
</gene>
<dbReference type="EMBL" id="LWID01000001">
    <property type="protein sequence ID" value="MDG6895028.1"/>
    <property type="molecule type" value="Genomic_DNA"/>
</dbReference>
<evidence type="ECO:0000313" key="1">
    <source>
        <dbReference type="EMBL" id="MDG6895028.1"/>
    </source>
</evidence>
<sequence length="169" mass="19417">MMKTQVYLAFYKGKKQGWKPKAVIARLSDWLTRKLTKGIYSHCEIVIKAEGEEHYQCYSSSIRDGGVRQKTMLLDSDKWDLIELFGVNEAQIIRYFNQTQGSRYDWFGAIGVVFGIPHARSKFFCSEWCANAINGGTQGWRFSPNDLAAIFRVKQNEKGKADRVWQSSS</sequence>
<dbReference type="Gene3D" id="3.90.1720.10">
    <property type="entry name" value="endopeptidase domain like (from Nostoc punctiforme)"/>
    <property type="match status" value="1"/>
</dbReference>
<keyword evidence="2" id="KW-1185">Reference proteome</keyword>
<dbReference type="Proteomes" id="UP001155500">
    <property type="component" value="Unassembled WGS sequence"/>
</dbReference>
<protein>
    <submittedName>
        <fullName evidence="1">Enoyl-CoA hydratase</fullName>
    </submittedName>
</protein>
<reference evidence="1" key="1">
    <citation type="submission" date="2016-03" db="EMBL/GenBank/DDBJ databases">
        <title>Co-evolution between Pasteurellaceae and their hosts.</title>
        <authorList>
            <person name="Hansen M.J."/>
            <person name="Bojesen A.M."/>
            <person name="Planet P."/>
        </authorList>
    </citation>
    <scope>NUCLEOTIDE SEQUENCE</scope>
    <source>
        <strain evidence="1">146/S8/89</strain>
    </source>
</reference>
<evidence type="ECO:0000313" key="2">
    <source>
        <dbReference type="Proteomes" id="UP001155500"/>
    </source>
</evidence>
<accession>A0A9X4PNJ2</accession>
<dbReference type="AlphaFoldDB" id="A0A9X4PNJ2"/>
<dbReference type="InterPro" id="IPR038765">
    <property type="entry name" value="Papain-like_cys_pep_sf"/>
</dbReference>
<comment type="caution">
    <text evidence="1">The sequence shown here is derived from an EMBL/GenBank/DDBJ whole genome shotgun (WGS) entry which is preliminary data.</text>
</comment>
<dbReference type="SUPFAM" id="SSF54001">
    <property type="entry name" value="Cysteine proteinases"/>
    <property type="match status" value="1"/>
</dbReference>